<dbReference type="EMBL" id="AP025637">
    <property type="protein sequence ID" value="BDG71642.1"/>
    <property type="molecule type" value="Genomic_DNA"/>
</dbReference>
<feature type="domain" description="HMA" evidence="2">
    <location>
        <begin position="1"/>
        <end position="63"/>
    </location>
</feature>
<dbReference type="InterPro" id="IPR017969">
    <property type="entry name" value="Heavy-metal-associated_CS"/>
</dbReference>
<keyword evidence="4" id="KW-1185">Reference proteome</keyword>
<evidence type="ECO:0000313" key="4">
    <source>
        <dbReference type="Proteomes" id="UP000831327"/>
    </source>
</evidence>
<dbReference type="Gene3D" id="3.30.70.100">
    <property type="match status" value="1"/>
</dbReference>
<dbReference type="RefSeq" id="WP_244458893.1">
    <property type="nucleotide sequence ID" value="NZ_AP025637.1"/>
</dbReference>
<evidence type="ECO:0000313" key="3">
    <source>
        <dbReference type="EMBL" id="BDG71642.1"/>
    </source>
</evidence>
<dbReference type="PROSITE" id="PS01047">
    <property type="entry name" value="HMA_1"/>
    <property type="match status" value="1"/>
</dbReference>
<accession>A0ABM7Y1I1</accession>
<organism evidence="3 4">
    <name type="scientific">Roseomonas fluvialis</name>
    <dbReference type="NCBI Taxonomy" id="1750527"/>
    <lineage>
        <taxon>Bacteria</taxon>
        <taxon>Pseudomonadati</taxon>
        <taxon>Pseudomonadota</taxon>
        <taxon>Alphaproteobacteria</taxon>
        <taxon>Acetobacterales</taxon>
        <taxon>Roseomonadaceae</taxon>
        <taxon>Roseomonas</taxon>
    </lineage>
</organism>
<dbReference type="Proteomes" id="UP000831327">
    <property type="component" value="Chromosome"/>
</dbReference>
<dbReference type="SUPFAM" id="SSF55008">
    <property type="entry name" value="HMA, heavy metal-associated domain"/>
    <property type="match status" value="1"/>
</dbReference>
<reference evidence="3 4" key="1">
    <citation type="journal article" date="2016" name="Microbes Environ.">
        <title>Phylogenetically diverse aerobic anoxygenic phototrophic bacteria isolated from epilithic biofilms in Tama river, Japan.</title>
        <authorList>
            <person name="Hirose S."/>
            <person name="Matsuura K."/>
            <person name="Haruta S."/>
        </authorList>
    </citation>
    <scope>NUCLEOTIDE SEQUENCE [LARGE SCALE GENOMIC DNA]</scope>
    <source>
        <strain evidence="3 4">S08</strain>
    </source>
</reference>
<dbReference type="PROSITE" id="PS50846">
    <property type="entry name" value="HMA_2"/>
    <property type="match status" value="1"/>
</dbReference>
<keyword evidence="1" id="KW-0479">Metal-binding</keyword>
<protein>
    <recommendedName>
        <fullName evidence="2">HMA domain-containing protein</fullName>
    </recommendedName>
</protein>
<name>A0ABM7Y1I1_9PROT</name>
<evidence type="ECO:0000256" key="1">
    <source>
        <dbReference type="ARBA" id="ARBA00022723"/>
    </source>
</evidence>
<gene>
    <name evidence="3" type="ORF">Rmf_15710</name>
</gene>
<dbReference type="InterPro" id="IPR006121">
    <property type="entry name" value="HMA_dom"/>
</dbReference>
<dbReference type="Pfam" id="PF00403">
    <property type="entry name" value="HMA"/>
    <property type="match status" value="1"/>
</dbReference>
<evidence type="ECO:0000259" key="2">
    <source>
        <dbReference type="PROSITE" id="PS50846"/>
    </source>
</evidence>
<proteinExistence type="predicted"/>
<dbReference type="InterPro" id="IPR036163">
    <property type="entry name" value="HMA_dom_sf"/>
</dbReference>
<sequence>MQRFDIPAMTCGHCVKTITQAVQSVDAAAQVQAELATHSIGVTSSASVASLSAAIAAAGYANTVKA</sequence>
<dbReference type="CDD" id="cd00371">
    <property type="entry name" value="HMA"/>
    <property type="match status" value="1"/>
</dbReference>